<dbReference type="Gene3D" id="3.90.190.10">
    <property type="entry name" value="Protein tyrosine phosphatase superfamily"/>
    <property type="match status" value="1"/>
</dbReference>
<dbReference type="GeneTree" id="ENSGT00940000164079"/>
<evidence type="ECO:0000259" key="4">
    <source>
        <dbReference type="PROSITE" id="PS50055"/>
    </source>
</evidence>
<keyword evidence="2" id="KW-1133">Transmembrane helix</keyword>
<sequence>CLLCQDKKAKERLLQRFLFPLWDGEQHPDPLALIDFLTAIRQRVPHRKRASPLLLHCSSGGIGQMGTLVALDSLLHQLRAEKSVDVFGVVLRLMKSCCLMTPTLDQYMFLYTCIRDILAQRQP</sequence>
<dbReference type="PROSITE" id="PS50055">
    <property type="entry name" value="TYR_PHOSPHATASE_PTP"/>
    <property type="match status" value="1"/>
</dbReference>
<dbReference type="InterPro" id="IPR000242">
    <property type="entry name" value="PTP_cat"/>
</dbReference>
<feature type="domain" description="Tyrosine-protein phosphatase" evidence="4">
    <location>
        <begin position="1"/>
        <end position="117"/>
    </location>
</feature>
<evidence type="ECO:0000256" key="3">
    <source>
        <dbReference type="ARBA" id="ARBA00023180"/>
    </source>
</evidence>
<dbReference type="Proteomes" id="UP000694392">
    <property type="component" value="Unplaced"/>
</dbReference>
<dbReference type="AlphaFoldDB" id="A0A8D0GVE4"/>
<dbReference type="InterPro" id="IPR029021">
    <property type="entry name" value="Prot-tyrosine_phosphatase-like"/>
</dbReference>
<evidence type="ECO:0000313" key="7">
    <source>
        <dbReference type="Proteomes" id="UP000694392"/>
    </source>
</evidence>
<feature type="domain" description="Tyrosine specific protein phosphatases" evidence="5">
    <location>
        <begin position="34"/>
        <end position="108"/>
    </location>
</feature>
<dbReference type="PANTHER" id="PTHR46957">
    <property type="entry name" value="CYTOKINE RECEPTOR"/>
    <property type="match status" value="1"/>
</dbReference>
<keyword evidence="7" id="KW-1185">Reference proteome</keyword>
<dbReference type="InterPro" id="IPR000387">
    <property type="entry name" value="Tyr_Pase_dom"/>
</dbReference>
<evidence type="ECO:0000256" key="1">
    <source>
        <dbReference type="ARBA" id="ARBA00022692"/>
    </source>
</evidence>
<keyword evidence="3" id="KW-0325">Glycoprotein</keyword>
<evidence type="ECO:0000256" key="2">
    <source>
        <dbReference type="ARBA" id="ARBA00022989"/>
    </source>
</evidence>
<reference evidence="6" key="1">
    <citation type="submission" date="2025-08" db="UniProtKB">
        <authorList>
            <consortium name="Ensembl"/>
        </authorList>
    </citation>
    <scope>IDENTIFICATION</scope>
</reference>
<protein>
    <submittedName>
        <fullName evidence="6">Uncharacterized protein</fullName>
    </submittedName>
</protein>
<dbReference type="PANTHER" id="PTHR46957:SF10">
    <property type="entry name" value="PROTEIN TYROSINE PHOSPHATASE, RECEPTOR TYPE, H"/>
    <property type="match status" value="1"/>
</dbReference>
<proteinExistence type="predicted"/>
<dbReference type="InterPro" id="IPR003595">
    <property type="entry name" value="Tyr_Pase_cat"/>
</dbReference>
<evidence type="ECO:0000259" key="5">
    <source>
        <dbReference type="PROSITE" id="PS50056"/>
    </source>
</evidence>
<dbReference type="Pfam" id="PF00102">
    <property type="entry name" value="Y_phosphatase"/>
    <property type="match status" value="1"/>
</dbReference>
<dbReference type="InterPro" id="IPR050713">
    <property type="entry name" value="RTP_Phos/Ushers"/>
</dbReference>
<dbReference type="SUPFAM" id="SSF52799">
    <property type="entry name" value="(Phosphotyrosine protein) phosphatases II"/>
    <property type="match status" value="1"/>
</dbReference>
<dbReference type="PROSITE" id="PS50056">
    <property type="entry name" value="TYR_PHOSPHATASE_2"/>
    <property type="match status" value="1"/>
</dbReference>
<organism evidence="6 7">
    <name type="scientific">Sphenodon punctatus</name>
    <name type="common">Tuatara</name>
    <name type="synonym">Hatteria punctata</name>
    <dbReference type="NCBI Taxonomy" id="8508"/>
    <lineage>
        <taxon>Eukaryota</taxon>
        <taxon>Metazoa</taxon>
        <taxon>Chordata</taxon>
        <taxon>Craniata</taxon>
        <taxon>Vertebrata</taxon>
        <taxon>Euteleostomi</taxon>
        <taxon>Lepidosauria</taxon>
        <taxon>Sphenodontia</taxon>
        <taxon>Sphenodontidae</taxon>
        <taxon>Sphenodon</taxon>
    </lineage>
</organism>
<evidence type="ECO:0000313" key="6">
    <source>
        <dbReference type="Ensembl" id="ENSSPUP00000010281.1"/>
    </source>
</evidence>
<keyword evidence="2" id="KW-0472">Membrane</keyword>
<keyword evidence="1" id="KW-0812">Transmembrane</keyword>
<name>A0A8D0GVE4_SPHPU</name>
<dbReference type="GO" id="GO:0043235">
    <property type="term" value="C:receptor complex"/>
    <property type="evidence" value="ECO:0007669"/>
    <property type="project" value="TreeGrafter"/>
</dbReference>
<dbReference type="SMART" id="SM00404">
    <property type="entry name" value="PTPc_motif"/>
    <property type="match status" value="1"/>
</dbReference>
<accession>A0A8D0GVE4</accession>
<reference evidence="6" key="2">
    <citation type="submission" date="2025-09" db="UniProtKB">
        <authorList>
            <consortium name="Ensembl"/>
        </authorList>
    </citation>
    <scope>IDENTIFICATION</scope>
</reference>
<dbReference type="Ensembl" id="ENSSPUT00000010969.1">
    <property type="protein sequence ID" value="ENSSPUP00000010281.1"/>
    <property type="gene ID" value="ENSSPUG00000007964.1"/>
</dbReference>
<dbReference type="GO" id="GO:0004725">
    <property type="term" value="F:protein tyrosine phosphatase activity"/>
    <property type="evidence" value="ECO:0007669"/>
    <property type="project" value="InterPro"/>
</dbReference>